<comment type="caution">
    <text evidence="2">The sequence shown here is derived from an EMBL/GenBank/DDBJ whole genome shotgun (WGS) entry which is preliminary data.</text>
</comment>
<proteinExistence type="predicted"/>
<name>A0A4Z2GA00_9TELE</name>
<feature type="region of interest" description="Disordered" evidence="1">
    <location>
        <begin position="1"/>
        <end position="22"/>
    </location>
</feature>
<evidence type="ECO:0000313" key="2">
    <source>
        <dbReference type="EMBL" id="TNN50396.1"/>
    </source>
</evidence>
<accession>A0A4Z2GA00</accession>
<protein>
    <submittedName>
        <fullName evidence="2">Uncharacterized protein</fullName>
    </submittedName>
</protein>
<dbReference type="EMBL" id="SRLO01000618">
    <property type="protein sequence ID" value="TNN50396.1"/>
    <property type="molecule type" value="Genomic_DNA"/>
</dbReference>
<sequence length="148" mass="16656">MDGTREEYRKRKRMRGREGGREGTKLVDAAALLLLWTRRQTLPGSWLVSPVQDHEGRTVMMEERTRMRGTGMREVLIQECGRNGQVNLTVNVSGCCSSPLCYYPVNTVNTSVNLKEHIWEDTGVVSEEGGRGLTRQVNRADVEPSFSA</sequence>
<evidence type="ECO:0000313" key="3">
    <source>
        <dbReference type="Proteomes" id="UP000314294"/>
    </source>
</evidence>
<reference evidence="2 3" key="1">
    <citation type="submission" date="2019-03" db="EMBL/GenBank/DDBJ databases">
        <title>First draft genome of Liparis tanakae, snailfish: a comprehensive survey of snailfish specific genes.</title>
        <authorList>
            <person name="Kim W."/>
            <person name="Song I."/>
            <person name="Jeong J.-H."/>
            <person name="Kim D."/>
            <person name="Kim S."/>
            <person name="Ryu S."/>
            <person name="Song J.Y."/>
            <person name="Lee S.K."/>
        </authorList>
    </citation>
    <scope>NUCLEOTIDE SEQUENCE [LARGE SCALE GENOMIC DNA]</scope>
    <source>
        <tissue evidence="2">Muscle</tissue>
    </source>
</reference>
<keyword evidence="3" id="KW-1185">Reference proteome</keyword>
<dbReference type="AlphaFoldDB" id="A0A4Z2GA00"/>
<evidence type="ECO:0000256" key="1">
    <source>
        <dbReference type="SAM" id="MobiDB-lite"/>
    </source>
</evidence>
<gene>
    <name evidence="2" type="ORF">EYF80_039383</name>
</gene>
<organism evidence="2 3">
    <name type="scientific">Liparis tanakae</name>
    <name type="common">Tanaka's snailfish</name>
    <dbReference type="NCBI Taxonomy" id="230148"/>
    <lineage>
        <taxon>Eukaryota</taxon>
        <taxon>Metazoa</taxon>
        <taxon>Chordata</taxon>
        <taxon>Craniata</taxon>
        <taxon>Vertebrata</taxon>
        <taxon>Euteleostomi</taxon>
        <taxon>Actinopterygii</taxon>
        <taxon>Neopterygii</taxon>
        <taxon>Teleostei</taxon>
        <taxon>Neoteleostei</taxon>
        <taxon>Acanthomorphata</taxon>
        <taxon>Eupercaria</taxon>
        <taxon>Perciformes</taxon>
        <taxon>Cottioidei</taxon>
        <taxon>Cottales</taxon>
        <taxon>Liparidae</taxon>
        <taxon>Liparis</taxon>
    </lineage>
</organism>
<dbReference type="Proteomes" id="UP000314294">
    <property type="component" value="Unassembled WGS sequence"/>
</dbReference>